<dbReference type="InterPro" id="IPR043502">
    <property type="entry name" value="DNA/RNA_pol_sf"/>
</dbReference>
<reference evidence="3" key="1">
    <citation type="submission" date="2017-03" db="EMBL/GenBank/DDBJ databases">
        <title>Phytopthora megakarya and P. palmivora, two closely related causual agents of cacao black pod achieved similar genome size and gene model numbers by different mechanisms.</title>
        <authorList>
            <person name="Ali S."/>
            <person name="Shao J."/>
            <person name="Larry D.J."/>
            <person name="Kronmiller B."/>
            <person name="Shen D."/>
            <person name="Strem M.D."/>
            <person name="Melnick R.L."/>
            <person name="Guiltinan M.J."/>
            <person name="Tyler B.M."/>
            <person name="Meinhardt L.W."/>
            <person name="Bailey B.A."/>
        </authorList>
    </citation>
    <scope>NUCLEOTIDE SEQUENCE [LARGE SCALE GENOMIC DNA]</scope>
    <source>
        <strain evidence="3">zdho120</strain>
    </source>
</reference>
<dbReference type="SUPFAM" id="SSF56672">
    <property type="entry name" value="DNA/RNA polymerases"/>
    <property type="match status" value="1"/>
</dbReference>
<sequence length="349" mass="39705">MELGGEAGIVPTAEQVMIATMTLSNVSELDTTIDENRNSLADRVSVELPDKGNGSSDTSSSTTPHCVKSTSEAEMDELEMTYRYLHEGNQADDDDDYIIHEAKYIALEDYARELAFLRALVKPSVAMLDYDSPNVKNAEIQKLYELLKRLLTAGLIAFPNIPWASPIVIVLKNGQDIRLCIDYTMVNYVTAVMEYAIAYGNFAWLRMPFRLKNVPMIYQRINDNALLEWLEEVFKADRDWLLETDPVLRMVNTAAADMFATNLPDQSVLIPSFQGRSFVDDICFGVCYIQLAEKNLHVYTRFSTLAWVHKSKSLFERAVQFAVLLSPWELEVERIKEKTASFRNCHSQR</sequence>
<dbReference type="PANTHER" id="PTHR33064">
    <property type="entry name" value="POL PROTEIN"/>
    <property type="match status" value="1"/>
</dbReference>
<feature type="region of interest" description="Disordered" evidence="1">
    <location>
        <begin position="42"/>
        <end position="70"/>
    </location>
</feature>
<evidence type="ECO:0000256" key="1">
    <source>
        <dbReference type="SAM" id="MobiDB-lite"/>
    </source>
</evidence>
<dbReference type="AlphaFoldDB" id="A0A225VCX0"/>
<evidence type="ECO:0008006" key="4">
    <source>
        <dbReference type="Google" id="ProtNLM"/>
    </source>
</evidence>
<dbReference type="InterPro" id="IPR051320">
    <property type="entry name" value="Viral_Replic_Matur_Polypro"/>
</dbReference>
<dbReference type="Gene3D" id="3.10.10.10">
    <property type="entry name" value="HIV Type 1 Reverse Transcriptase, subunit A, domain 1"/>
    <property type="match status" value="1"/>
</dbReference>
<keyword evidence="3" id="KW-1185">Reference proteome</keyword>
<dbReference type="PANTHER" id="PTHR33064:SF37">
    <property type="entry name" value="RIBONUCLEASE H"/>
    <property type="match status" value="1"/>
</dbReference>
<evidence type="ECO:0000313" key="2">
    <source>
        <dbReference type="EMBL" id="OWZ03361.1"/>
    </source>
</evidence>
<gene>
    <name evidence="2" type="ORF">PHMEG_00024916</name>
</gene>
<protein>
    <recommendedName>
        <fullName evidence="4">Reverse transcriptase</fullName>
    </recommendedName>
</protein>
<name>A0A225VCX0_9STRA</name>
<dbReference type="Proteomes" id="UP000198211">
    <property type="component" value="Unassembled WGS sequence"/>
</dbReference>
<organism evidence="2 3">
    <name type="scientific">Phytophthora megakarya</name>
    <dbReference type="NCBI Taxonomy" id="4795"/>
    <lineage>
        <taxon>Eukaryota</taxon>
        <taxon>Sar</taxon>
        <taxon>Stramenopiles</taxon>
        <taxon>Oomycota</taxon>
        <taxon>Peronosporomycetes</taxon>
        <taxon>Peronosporales</taxon>
        <taxon>Peronosporaceae</taxon>
        <taxon>Phytophthora</taxon>
    </lineage>
</organism>
<dbReference type="EMBL" id="NBNE01005567">
    <property type="protein sequence ID" value="OWZ03361.1"/>
    <property type="molecule type" value="Genomic_DNA"/>
</dbReference>
<evidence type="ECO:0000313" key="3">
    <source>
        <dbReference type="Proteomes" id="UP000198211"/>
    </source>
</evidence>
<proteinExistence type="predicted"/>
<comment type="caution">
    <text evidence="2">The sequence shown here is derived from an EMBL/GenBank/DDBJ whole genome shotgun (WGS) entry which is preliminary data.</text>
</comment>
<accession>A0A225VCX0</accession>